<dbReference type="EMBL" id="FZNW01000005">
    <property type="protein sequence ID" value="SNR42927.1"/>
    <property type="molecule type" value="Genomic_DNA"/>
</dbReference>
<dbReference type="InterPro" id="IPR050097">
    <property type="entry name" value="Ferredoxin-NADP_redctase_2"/>
</dbReference>
<dbReference type="HAMAP" id="MF_01685">
    <property type="entry name" value="FENR2"/>
    <property type="match status" value="1"/>
</dbReference>
<dbReference type="Proteomes" id="UP000198348">
    <property type="component" value="Unassembled WGS sequence"/>
</dbReference>
<dbReference type="InterPro" id="IPR036188">
    <property type="entry name" value="FAD/NAD-bd_sf"/>
</dbReference>
<feature type="binding site" evidence="6">
    <location>
        <position position="95"/>
    </location>
    <ligand>
        <name>FAD</name>
        <dbReference type="ChEBI" id="CHEBI:57692"/>
    </ligand>
</feature>
<evidence type="ECO:0000256" key="7">
    <source>
        <dbReference type="SAM" id="MobiDB-lite"/>
    </source>
</evidence>
<organism evidence="9 10">
    <name type="scientific">Haloechinothrix alba</name>
    <dbReference type="NCBI Taxonomy" id="664784"/>
    <lineage>
        <taxon>Bacteria</taxon>
        <taxon>Bacillati</taxon>
        <taxon>Actinomycetota</taxon>
        <taxon>Actinomycetes</taxon>
        <taxon>Pseudonocardiales</taxon>
        <taxon>Pseudonocardiaceae</taxon>
        <taxon>Haloechinothrix</taxon>
    </lineage>
</organism>
<keyword evidence="3 6" id="KW-0521">NADP</keyword>
<sequence length="345" mass="36605">MSVPDDDARAVDADILVVGAGPAGLFAAYYAGFRDLSVVVVDSLPEPGGQVNAMYPEKEIFDIAGFPSVRGRDLVERLLEQAAPYDPIHLLGHRAEELARYTPVEGGPERFTVTTHRGARVDAKSVIITGGIGHFTPRPLPAAAEFEGKGLAYFVRELDEYAGSDVVIVGGGDSAFDWARALHPLASSVTLVHRRATFRAHPGTVESVREAGVEIVTGAQVGSVRGNGSIEAVDIVDSEQRTRTLRCQRVIAALGFTANLGPLLQWGVEVHGRRHIPVPPTMRTNVDGIFAAGDINDYPGKVRLIAVGFGEAATAVSNAAHHIDPERPVFPGHSTDTPLPHGAAA</sequence>
<feature type="binding site" evidence="6">
    <location>
        <position position="335"/>
    </location>
    <ligand>
        <name>FAD</name>
        <dbReference type="ChEBI" id="CHEBI:57692"/>
    </ligand>
</feature>
<comment type="similarity">
    <text evidence="6">Belongs to the ferredoxin--NADP reductase type 2 family.</text>
</comment>
<evidence type="ECO:0000313" key="10">
    <source>
        <dbReference type="Proteomes" id="UP000198348"/>
    </source>
</evidence>
<feature type="region of interest" description="Disordered" evidence="7">
    <location>
        <begin position="324"/>
        <end position="345"/>
    </location>
</feature>
<dbReference type="GO" id="GO:0004791">
    <property type="term" value="F:thioredoxin-disulfide reductase (NADPH) activity"/>
    <property type="evidence" value="ECO:0007669"/>
    <property type="project" value="UniProtKB-EC"/>
</dbReference>
<evidence type="ECO:0000259" key="8">
    <source>
        <dbReference type="Pfam" id="PF07992"/>
    </source>
</evidence>
<feature type="domain" description="FAD/NAD(P)-binding" evidence="8">
    <location>
        <begin position="14"/>
        <end position="302"/>
    </location>
</feature>
<evidence type="ECO:0000256" key="1">
    <source>
        <dbReference type="ARBA" id="ARBA00022630"/>
    </source>
</evidence>
<evidence type="ECO:0000256" key="5">
    <source>
        <dbReference type="ARBA" id="ARBA00048132"/>
    </source>
</evidence>
<dbReference type="PANTHER" id="PTHR48105">
    <property type="entry name" value="THIOREDOXIN REDUCTASE 1-RELATED-RELATED"/>
    <property type="match status" value="1"/>
</dbReference>
<name>A0A238W942_9PSEU</name>
<feature type="binding site" evidence="6">
    <location>
        <position position="135"/>
    </location>
    <ligand>
        <name>FAD</name>
        <dbReference type="ChEBI" id="CHEBI:57692"/>
    </ligand>
</feature>
<reference evidence="9 10" key="1">
    <citation type="submission" date="2017-06" db="EMBL/GenBank/DDBJ databases">
        <authorList>
            <person name="Kim H.J."/>
            <person name="Triplett B.A."/>
        </authorList>
    </citation>
    <scope>NUCLEOTIDE SEQUENCE [LARGE SCALE GENOMIC DNA]</scope>
    <source>
        <strain evidence="9 10">DSM 45207</strain>
    </source>
</reference>
<dbReference type="PRINTS" id="PR00469">
    <property type="entry name" value="PNDRDTASEII"/>
</dbReference>
<dbReference type="GO" id="GO:0050660">
    <property type="term" value="F:flavin adenine dinucleotide binding"/>
    <property type="evidence" value="ECO:0007669"/>
    <property type="project" value="UniProtKB-UniRule"/>
</dbReference>
<evidence type="ECO:0000256" key="4">
    <source>
        <dbReference type="ARBA" id="ARBA00023002"/>
    </source>
</evidence>
<comment type="catalytic activity">
    <reaction evidence="5">
        <text>[thioredoxin]-dithiol + NADP(+) = [thioredoxin]-disulfide + NADPH + H(+)</text>
        <dbReference type="Rhea" id="RHEA:20345"/>
        <dbReference type="Rhea" id="RHEA-COMP:10698"/>
        <dbReference type="Rhea" id="RHEA-COMP:10700"/>
        <dbReference type="ChEBI" id="CHEBI:15378"/>
        <dbReference type="ChEBI" id="CHEBI:29950"/>
        <dbReference type="ChEBI" id="CHEBI:50058"/>
        <dbReference type="ChEBI" id="CHEBI:57783"/>
        <dbReference type="ChEBI" id="CHEBI:58349"/>
        <dbReference type="EC" id="1.8.1.9"/>
    </reaction>
</comment>
<dbReference type="PRINTS" id="PR00368">
    <property type="entry name" value="FADPNR"/>
</dbReference>
<comment type="catalytic activity">
    <reaction evidence="6">
        <text>2 reduced [2Fe-2S]-[ferredoxin] + NADP(+) + H(+) = 2 oxidized [2Fe-2S]-[ferredoxin] + NADPH</text>
        <dbReference type="Rhea" id="RHEA:20125"/>
        <dbReference type="Rhea" id="RHEA-COMP:10000"/>
        <dbReference type="Rhea" id="RHEA-COMP:10001"/>
        <dbReference type="ChEBI" id="CHEBI:15378"/>
        <dbReference type="ChEBI" id="CHEBI:33737"/>
        <dbReference type="ChEBI" id="CHEBI:33738"/>
        <dbReference type="ChEBI" id="CHEBI:57783"/>
        <dbReference type="ChEBI" id="CHEBI:58349"/>
        <dbReference type="EC" id="1.18.1.2"/>
    </reaction>
</comment>
<dbReference type="GO" id="GO:0004324">
    <property type="term" value="F:ferredoxin-NADP+ reductase activity"/>
    <property type="evidence" value="ECO:0007669"/>
    <property type="project" value="UniProtKB-UniRule"/>
</dbReference>
<feature type="binding site" evidence="6">
    <location>
        <position position="55"/>
    </location>
    <ligand>
        <name>FAD</name>
        <dbReference type="ChEBI" id="CHEBI:57692"/>
    </ligand>
</feature>
<proteinExistence type="inferred from homology"/>
<feature type="binding site" evidence="6">
    <location>
        <position position="42"/>
    </location>
    <ligand>
        <name>FAD</name>
        <dbReference type="ChEBI" id="CHEBI:57692"/>
    </ligand>
</feature>
<dbReference type="RefSeq" id="WP_089300541.1">
    <property type="nucleotide sequence ID" value="NZ_FZNW01000005.1"/>
</dbReference>
<dbReference type="EC" id="1.18.1.2" evidence="6"/>
<evidence type="ECO:0000313" key="9">
    <source>
        <dbReference type="EMBL" id="SNR42927.1"/>
    </source>
</evidence>
<feature type="binding site" evidence="6">
    <location>
        <position position="294"/>
    </location>
    <ligand>
        <name>FAD</name>
        <dbReference type="ChEBI" id="CHEBI:57692"/>
    </ligand>
</feature>
<keyword evidence="4 6" id="KW-0560">Oxidoreductase</keyword>
<accession>A0A238W942</accession>
<comment type="cofactor">
    <cofactor evidence="6">
        <name>FAD</name>
        <dbReference type="ChEBI" id="CHEBI:57692"/>
    </cofactor>
    <text evidence="6">Binds 1 FAD per subunit.</text>
</comment>
<dbReference type="Pfam" id="PF07992">
    <property type="entry name" value="Pyr_redox_2"/>
    <property type="match status" value="1"/>
</dbReference>
<evidence type="ECO:0000256" key="2">
    <source>
        <dbReference type="ARBA" id="ARBA00022827"/>
    </source>
</evidence>
<dbReference type="GO" id="GO:0050661">
    <property type="term" value="F:NADP binding"/>
    <property type="evidence" value="ECO:0007669"/>
    <property type="project" value="UniProtKB-UniRule"/>
</dbReference>
<dbReference type="AlphaFoldDB" id="A0A238W942"/>
<dbReference type="InterPro" id="IPR022890">
    <property type="entry name" value="Fd--NADP_Rdtase_type_2"/>
</dbReference>
<comment type="caution">
    <text evidence="6">Lacks conserved residue(s) required for the propagation of feature annotation.</text>
</comment>
<keyword evidence="10" id="KW-1185">Reference proteome</keyword>
<gene>
    <name evidence="9" type="ORF">SAMN06265360_105235</name>
</gene>
<dbReference type="OrthoDB" id="9806179at2"/>
<dbReference type="SUPFAM" id="SSF51905">
    <property type="entry name" value="FAD/NAD(P)-binding domain"/>
    <property type="match status" value="1"/>
</dbReference>
<comment type="subunit">
    <text evidence="6">Homodimer.</text>
</comment>
<evidence type="ECO:0000256" key="3">
    <source>
        <dbReference type="ARBA" id="ARBA00022857"/>
    </source>
</evidence>
<keyword evidence="1 6" id="KW-0285">Flavoprotein</keyword>
<dbReference type="InterPro" id="IPR023753">
    <property type="entry name" value="FAD/NAD-binding_dom"/>
</dbReference>
<protein>
    <recommendedName>
        <fullName evidence="6">Ferredoxin--NADP reductase</fullName>
        <shortName evidence="6">FNR</shortName>
        <shortName evidence="6">Fd-NADP(+) reductase</shortName>
        <ecNumber evidence="6">1.18.1.2</ecNumber>
    </recommendedName>
</protein>
<evidence type="ECO:0000256" key="6">
    <source>
        <dbReference type="HAMAP-Rule" id="MF_01685"/>
    </source>
</evidence>
<dbReference type="Gene3D" id="3.50.50.60">
    <property type="entry name" value="FAD/NAD(P)-binding domain"/>
    <property type="match status" value="2"/>
</dbReference>
<feature type="binding site" evidence="6">
    <location>
        <position position="50"/>
    </location>
    <ligand>
        <name>FAD</name>
        <dbReference type="ChEBI" id="CHEBI:57692"/>
    </ligand>
</feature>
<keyword evidence="2 6" id="KW-0274">FAD</keyword>